<dbReference type="InParanoid" id="A0A0C3F768"/>
<proteinExistence type="predicted"/>
<protein>
    <submittedName>
        <fullName evidence="2">Uncharacterized protein</fullName>
    </submittedName>
</protein>
<name>A0A0C3F768_PILCF</name>
<evidence type="ECO:0000313" key="2">
    <source>
        <dbReference type="EMBL" id="KIM75666.1"/>
    </source>
</evidence>
<accession>A0A0C3F768</accession>
<keyword evidence="3" id="KW-1185">Reference proteome</keyword>
<feature type="region of interest" description="Disordered" evidence="1">
    <location>
        <begin position="29"/>
        <end position="80"/>
    </location>
</feature>
<reference evidence="2 3" key="1">
    <citation type="submission" date="2014-04" db="EMBL/GenBank/DDBJ databases">
        <authorList>
            <consortium name="DOE Joint Genome Institute"/>
            <person name="Kuo A."/>
            <person name="Tarkka M."/>
            <person name="Buscot F."/>
            <person name="Kohler A."/>
            <person name="Nagy L.G."/>
            <person name="Floudas D."/>
            <person name="Copeland A."/>
            <person name="Barry K.W."/>
            <person name="Cichocki N."/>
            <person name="Veneault-Fourrey C."/>
            <person name="LaButti K."/>
            <person name="Lindquist E.A."/>
            <person name="Lipzen A."/>
            <person name="Lundell T."/>
            <person name="Morin E."/>
            <person name="Murat C."/>
            <person name="Sun H."/>
            <person name="Tunlid A."/>
            <person name="Henrissat B."/>
            <person name="Grigoriev I.V."/>
            <person name="Hibbett D.S."/>
            <person name="Martin F."/>
            <person name="Nordberg H.P."/>
            <person name="Cantor M.N."/>
            <person name="Hua S.X."/>
        </authorList>
    </citation>
    <scope>NUCLEOTIDE SEQUENCE [LARGE SCALE GENOMIC DNA]</scope>
    <source>
        <strain evidence="2 3">F 1598</strain>
    </source>
</reference>
<dbReference type="EMBL" id="KN833044">
    <property type="protein sequence ID" value="KIM75666.1"/>
    <property type="molecule type" value="Genomic_DNA"/>
</dbReference>
<gene>
    <name evidence="2" type="ORF">PILCRDRAFT_92003</name>
</gene>
<reference evidence="3" key="2">
    <citation type="submission" date="2015-01" db="EMBL/GenBank/DDBJ databases">
        <title>Evolutionary Origins and Diversification of the Mycorrhizal Mutualists.</title>
        <authorList>
            <consortium name="DOE Joint Genome Institute"/>
            <consortium name="Mycorrhizal Genomics Consortium"/>
            <person name="Kohler A."/>
            <person name="Kuo A."/>
            <person name="Nagy L.G."/>
            <person name="Floudas D."/>
            <person name="Copeland A."/>
            <person name="Barry K.W."/>
            <person name="Cichocki N."/>
            <person name="Veneault-Fourrey C."/>
            <person name="LaButti K."/>
            <person name="Lindquist E.A."/>
            <person name="Lipzen A."/>
            <person name="Lundell T."/>
            <person name="Morin E."/>
            <person name="Murat C."/>
            <person name="Riley R."/>
            <person name="Ohm R."/>
            <person name="Sun H."/>
            <person name="Tunlid A."/>
            <person name="Henrissat B."/>
            <person name="Grigoriev I.V."/>
            <person name="Hibbett D.S."/>
            <person name="Martin F."/>
        </authorList>
    </citation>
    <scope>NUCLEOTIDE SEQUENCE [LARGE SCALE GENOMIC DNA]</scope>
    <source>
        <strain evidence="3">F 1598</strain>
    </source>
</reference>
<dbReference type="HOGENOM" id="CLU_1949645_0_0_1"/>
<feature type="compositionally biased region" description="Polar residues" evidence="1">
    <location>
        <begin position="44"/>
        <end position="72"/>
    </location>
</feature>
<dbReference type="AlphaFoldDB" id="A0A0C3F768"/>
<sequence>MLTANDLDDPSCHDQVIISTQCILKQASKHISSTEALDRPPLQEQATTKPASDDSNLQVDHPTDQTTVTPATDNLIYFPPRSGSEISTQLDTDIASDVLVQAKTSTDNSTSNFTLADPLLVRAAGFSSA</sequence>
<evidence type="ECO:0000313" key="3">
    <source>
        <dbReference type="Proteomes" id="UP000054166"/>
    </source>
</evidence>
<evidence type="ECO:0000256" key="1">
    <source>
        <dbReference type="SAM" id="MobiDB-lite"/>
    </source>
</evidence>
<organism evidence="2 3">
    <name type="scientific">Piloderma croceum (strain F 1598)</name>
    <dbReference type="NCBI Taxonomy" id="765440"/>
    <lineage>
        <taxon>Eukaryota</taxon>
        <taxon>Fungi</taxon>
        <taxon>Dikarya</taxon>
        <taxon>Basidiomycota</taxon>
        <taxon>Agaricomycotina</taxon>
        <taxon>Agaricomycetes</taxon>
        <taxon>Agaricomycetidae</taxon>
        <taxon>Atheliales</taxon>
        <taxon>Atheliaceae</taxon>
        <taxon>Piloderma</taxon>
    </lineage>
</organism>
<dbReference type="Proteomes" id="UP000054166">
    <property type="component" value="Unassembled WGS sequence"/>
</dbReference>